<feature type="region of interest" description="Disordered" evidence="1">
    <location>
        <begin position="225"/>
        <end position="249"/>
    </location>
</feature>
<gene>
    <name evidence="3" type="ORF">MANT1106_LOCUS15589</name>
</gene>
<dbReference type="EMBL" id="HBFC01025727">
    <property type="protein sequence ID" value="CAD8713090.1"/>
    <property type="molecule type" value="Transcribed_RNA"/>
</dbReference>
<evidence type="ECO:0000259" key="2">
    <source>
        <dbReference type="Pfam" id="PF13088"/>
    </source>
</evidence>
<evidence type="ECO:0000313" key="3">
    <source>
        <dbReference type="EMBL" id="CAD8713090.1"/>
    </source>
</evidence>
<dbReference type="Gene3D" id="2.120.10.10">
    <property type="match status" value="1"/>
</dbReference>
<dbReference type="PANTHER" id="PTHR43752:SF2">
    <property type="entry name" value="BNR_ASP-BOX REPEAT FAMILY PROTEIN"/>
    <property type="match status" value="1"/>
</dbReference>
<dbReference type="AlphaFoldDB" id="A0A7S0SSJ4"/>
<sequence length="363" mass="39669">MAWFGGSYEGAEDVAIWTATRGPGGAWTPPTQAAKVHRAASYNGKNLKHNGPYSRSEPARRGGEPHWNPVLWCGDAGTDANGGGDGAYHGECAGDVILYFKMGWKIPFWESFSTRSRDGGETWSTPSDFVRGDHGGRGPVKNKPVVLADGTWAAPASLEGAMGRVRKQWRSFVDFSQDQGRTWRPGPAVFPADGGGVIQPTVWESAPGHLHMLMRSSRGRQMHVMRSDSHDGGRTWSPPRRTRLPNNNSGLDVAYLPGSGTLVLAYNHVMNTDSRSPMRLAISEDNGETWGVFHDTDTEKGSVRAGHEYSYPACVPWPKDSAEEGVSVSYTWHRRRMAFFSVSLQELKAMSKPLNLEDAAPGA</sequence>
<name>A0A7S0SSJ4_9CHLO</name>
<dbReference type="InterPro" id="IPR011040">
    <property type="entry name" value="Sialidase"/>
</dbReference>
<reference evidence="3" key="1">
    <citation type="submission" date="2021-01" db="EMBL/GenBank/DDBJ databases">
        <authorList>
            <person name="Corre E."/>
            <person name="Pelletier E."/>
            <person name="Niang G."/>
            <person name="Scheremetjew M."/>
            <person name="Finn R."/>
            <person name="Kale V."/>
            <person name="Holt S."/>
            <person name="Cochrane G."/>
            <person name="Meng A."/>
            <person name="Brown T."/>
            <person name="Cohen L."/>
        </authorList>
    </citation>
    <scope>NUCLEOTIDE SEQUENCE</scope>
    <source>
        <strain evidence="3">SL-175</strain>
    </source>
</reference>
<feature type="region of interest" description="Disordered" evidence="1">
    <location>
        <begin position="115"/>
        <end position="142"/>
    </location>
</feature>
<evidence type="ECO:0000256" key="1">
    <source>
        <dbReference type="SAM" id="MobiDB-lite"/>
    </source>
</evidence>
<accession>A0A7S0SSJ4</accession>
<dbReference type="Pfam" id="PF13088">
    <property type="entry name" value="BNR_2"/>
    <property type="match status" value="1"/>
</dbReference>
<organism evidence="3">
    <name type="scientific">Mantoniella antarctica</name>
    <dbReference type="NCBI Taxonomy" id="81844"/>
    <lineage>
        <taxon>Eukaryota</taxon>
        <taxon>Viridiplantae</taxon>
        <taxon>Chlorophyta</taxon>
        <taxon>Mamiellophyceae</taxon>
        <taxon>Mamiellales</taxon>
        <taxon>Mamiellaceae</taxon>
        <taxon>Mantoniella</taxon>
    </lineage>
</organism>
<dbReference type="SUPFAM" id="SSF50939">
    <property type="entry name" value="Sialidases"/>
    <property type="match status" value="1"/>
</dbReference>
<protein>
    <recommendedName>
        <fullName evidence="2">Sialidase domain-containing protein</fullName>
    </recommendedName>
</protein>
<dbReference type="CDD" id="cd15482">
    <property type="entry name" value="Sialidase_non-viral"/>
    <property type="match status" value="1"/>
</dbReference>
<feature type="domain" description="Sialidase" evidence="2">
    <location>
        <begin position="2"/>
        <end position="317"/>
    </location>
</feature>
<proteinExistence type="predicted"/>
<dbReference type="InterPro" id="IPR036278">
    <property type="entry name" value="Sialidase_sf"/>
</dbReference>
<dbReference type="PANTHER" id="PTHR43752">
    <property type="entry name" value="BNR/ASP-BOX REPEAT FAMILY PROTEIN"/>
    <property type="match status" value="1"/>
</dbReference>